<dbReference type="HOGENOM" id="CLU_014237_0_0_10"/>
<dbReference type="OrthoDB" id="9809989at2"/>
<feature type="region of interest" description="Disordered" evidence="2">
    <location>
        <begin position="429"/>
        <end position="481"/>
    </location>
</feature>
<proteinExistence type="predicted"/>
<dbReference type="eggNOG" id="COG4704">
    <property type="taxonomic scope" value="Bacteria"/>
</dbReference>
<evidence type="ECO:0000313" key="6">
    <source>
        <dbReference type="Proteomes" id="UP000008720"/>
    </source>
</evidence>
<organism evidence="5 6">
    <name type="scientific">Marivirga tractuosa (strain ATCC 23168 / DSM 4126 / NBRC 15989 / NCIMB 1408 / VKM B-1430 / H-43)</name>
    <name type="common">Microscilla tractuosa</name>
    <name type="synonym">Flexibacter tractuosus</name>
    <dbReference type="NCBI Taxonomy" id="643867"/>
    <lineage>
        <taxon>Bacteria</taxon>
        <taxon>Pseudomonadati</taxon>
        <taxon>Bacteroidota</taxon>
        <taxon>Cytophagia</taxon>
        <taxon>Cytophagales</taxon>
        <taxon>Marivirgaceae</taxon>
        <taxon>Marivirga</taxon>
    </lineage>
</organism>
<dbReference type="Pfam" id="PF13205">
    <property type="entry name" value="Big_5"/>
    <property type="match status" value="1"/>
</dbReference>
<dbReference type="PROSITE" id="PS51257">
    <property type="entry name" value="PROKAR_LIPOPROTEIN"/>
    <property type="match status" value="1"/>
</dbReference>
<feature type="domain" description="SbsA Ig-like" evidence="4">
    <location>
        <begin position="30"/>
        <end position="129"/>
    </location>
</feature>
<dbReference type="InterPro" id="IPR032812">
    <property type="entry name" value="SbsA_Ig"/>
</dbReference>
<evidence type="ECO:0000256" key="1">
    <source>
        <dbReference type="ARBA" id="ARBA00022729"/>
    </source>
</evidence>
<protein>
    <recommendedName>
        <fullName evidence="4">SbsA Ig-like domain-containing protein</fullName>
    </recommendedName>
</protein>
<sequence length="627" mass="71768">MIKKYLSLTFILIVVYACATVQSPTGGEKDEKAPILYESSPKDQSTNFKGNEIKLFFNEWMKLEQINKELIITPRADIEYEAALKKQELTIELKQPLEDSTTYTFNFRKALSDITEGNLWENPVLAFSTGPYLDSLKVEGTITKLMTQEPGKGYLVGLYDAKSDTANLREGKPVYFTTTDEKGNFRMQNLKAGKYLLYTFEDKNDNLINNPQAESYGFHSDTLTLFDSIPPIAISTYQRNEDTLKLKKFSPVGKDFIVQYNKGLSSYEIINPKNPDQHIYTNGVEASQYLKIYKENFPNLEYETDSVQLFITVKDSLSQSRTDTVFFKIRESRITNDKIKIENKPNGKTISGQQQFTYNLSKPIYTINYDSIQLRIDTIPIKTFNKEELHFNFNRKEVRLTTIIQETEINQLIDSLKLVSDSIQNYNDSIQNQNDSTDSNIERNSKNGMPNRDTGQLTRNDNKPTTENASVPRGNTTSGTSNYTLQLYTGRGAFIGIESDSTDQSTTSIQFKKAEDYGTIKGEIKNLESDYIVQLLTEKYELKDTVINSSKFQFNYVESGSYRLRLIEDKNGNQKWDAGNPLTLTPAENIYYLEEVITVKANWEVIDKNFDFSVDKTVNEGEENEDL</sequence>
<keyword evidence="1 3" id="KW-0732">Signal</keyword>
<reference evidence="5 6" key="1">
    <citation type="journal article" date="2011" name="Stand. Genomic Sci.">
        <title>Complete genome sequence of Marivirga tractuosa type strain (H-43).</title>
        <authorList>
            <person name="Pagani I."/>
            <person name="Chertkov O."/>
            <person name="Lapidus A."/>
            <person name="Lucas S."/>
            <person name="Del Rio T.G."/>
            <person name="Tice H."/>
            <person name="Copeland A."/>
            <person name="Cheng J.F."/>
            <person name="Nolan M."/>
            <person name="Saunders E."/>
            <person name="Pitluck S."/>
            <person name="Held B."/>
            <person name="Goodwin L."/>
            <person name="Liolios K."/>
            <person name="Ovchinikova G."/>
            <person name="Ivanova N."/>
            <person name="Mavromatis K."/>
            <person name="Pati A."/>
            <person name="Chen A."/>
            <person name="Palaniappan K."/>
            <person name="Land M."/>
            <person name="Hauser L."/>
            <person name="Jeffries C.D."/>
            <person name="Detter J.C."/>
            <person name="Han C."/>
            <person name="Tapia R."/>
            <person name="Ngatchou-Djao O.D."/>
            <person name="Rohde M."/>
            <person name="Goker M."/>
            <person name="Spring S."/>
            <person name="Sikorski J."/>
            <person name="Woyke T."/>
            <person name="Bristow J."/>
            <person name="Eisen J.A."/>
            <person name="Markowitz V."/>
            <person name="Hugenholtz P."/>
            <person name="Klenk H.P."/>
            <person name="Kyrpides N.C."/>
        </authorList>
    </citation>
    <scope>NUCLEOTIDE SEQUENCE [LARGE SCALE GENOMIC DNA]</scope>
    <source>
        <strain evidence="6">ATCC 23168 / DSM 4126 / NBRC 15989 / NCIMB 1408 / VKM B-1430 / H-43</strain>
    </source>
</reference>
<evidence type="ECO:0000313" key="5">
    <source>
        <dbReference type="EMBL" id="ADR22354.1"/>
    </source>
</evidence>
<dbReference type="AlphaFoldDB" id="E4TM95"/>
<dbReference type="STRING" id="643867.Ftrac_2376"/>
<dbReference type="KEGG" id="mtt:Ftrac_2376"/>
<dbReference type="EMBL" id="CP002349">
    <property type="protein sequence ID" value="ADR22354.1"/>
    <property type="molecule type" value="Genomic_DNA"/>
</dbReference>
<name>E4TM95_MARTH</name>
<feature type="chain" id="PRO_5003189899" description="SbsA Ig-like domain-containing protein" evidence="3">
    <location>
        <begin position="20"/>
        <end position="627"/>
    </location>
</feature>
<feature type="compositionally biased region" description="Polar residues" evidence="2">
    <location>
        <begin position="453"/>
        <end position="481"/>
    </location>
</feature>
<dbReference type="RefSeq" id="WP_013454497.1">
    <property type="nucleotide sequence ID" value="NC_014759.1"/>
</dbReference>
<dbReference type="Proteomes" id="UP000008720">
    <property type="component" value="Chromosome"/>
</dbReference>
<feature type="signal peptide" evidence="3">
    <location>
        <begin position="1"/>
        <end position="19"/>
    </location>
</feature>
<dbReference type="SUPFAM" id="SSF49478">
    <property type="entry name" value="Cna protein B-type domain"/>
    <property type="match status" value="1"/>
</dbReference>
<feature type="compositionally biased region" description="Polar residues" evidence="2">
    <location>
        <begin position="429"/>
        <end position="439"/>
    </location>
</feature>
<evidence type="ECO:0000256" key="3">
    <source>
        <dbReference type="SAM" id="SignalP"/>
    </source>
</evidence>
<evidence type="ECO:0000259" key="4">
    <source>
        <dbReference type="Pfam" id="PF13205"/>
    </source>
</evidence>
<keyword evidence="6" id="KW-1185">Reference proteome</keyword>
<gene>
    <name evidence="5" type="ordered locus">Ftrac_2376</name>
</gene>
<evidence type="ECO:0000256" key="2">
    <source>
        <dbReference type="SAM" id="MobiDB-lite"/>
    </source>
</evidence>
<accession>E4TM95</accession>